<proteinExistence type="evidence at transcript level"/>
<name>A0A131XM49_9ACAR</name>
<dbReference type="InterPro" id="IPR012674">
    <property type="entry name" value="Calycin"/>
</dbReference>
<dbReference type="Gene3D" id="2.40.128.20">
    <property type="match status" value="1"/>
</dbReference>
<organism evidence="1">
    <name type="scientific">Hyalomma excavatum</name>
    <dbReference type="NCBI Taxonomy" id="257692"/>
    <lineage>
        <taxon>Eukaryota</taxon>
        <taxon>Metazoa</taxon>
        <taxon>Ecdysozoa</taxon>
        <taxon>Arthropoda</taxon>
        <taxon>Chelicerata</taxon>
        <taxon>Arachnida</taxon>
        <taxon>Acari</taxon>
        <taxon>Parasitiformes</taxon>
        <taxon>Ixodida</taxon>
        <taxon>Ixodoidea</taxon>
        <taxon>Ixodidae</taxon>
        <taxon>Hyalomminae</taxon>
        <taxon>Hyalomma</taxon>
    </lineage>
</organism>
<sequence length="214" mass="24930">MYADPYEAYKYEDARKVLRFHGTVYLFRASSGWNPRSTMCMKSKLVEDADNMVHRTIEYYGIPTDQPQMPYSYMYIVVKLWMKAVRPKKVQPYIYAAEDKEKVEKEIAVEPVEKPPPTVPPTLVPRALGTYESKAIQDHFKEYVLYSDDKCLLTGEYNHTGRVGCTLWVTESAVNNPLSHCNFLITALCGNPAYNAYKYEKRICKDYDKYIRKI</sequence>
<dbReference type="EMBL" id="GEFH01000358">
    <property type="protein sequence ID" value="JAP68223.1"/>
    <property type="molecule type" value="mRNA"/>
</dbReference>
<reference evidence="1" key="1">
    <citation type="journal article" date="2017" name="Ticks Tick Borne Dis.">
        <title>An insight into the sialome of Hyalomma excavatum.</title>
        <authorList>
            <person name="Ribeiro J.M."/>
            <person name="Slovak M."/>
            <person name="Francischetti I.M."/>
        </authorList>
    </citation>
    <scope>NUCLEOTIDE SEQUENCE</scope>
    <source>
        <strain evidence="1">Samish</strain>
        <tissue evidence="1">Salivary glands</tissue>
    </source>
</reference>
<evidence type="ECO:0008006" key="2">
    <source>
        <dbReference type="Google" id="ProtNLM"/>
    </source>
</evidence>
<accession>A0A131XM49</accession>
<evidence type="ECO:0000313" key="1">
    <source>
        <dbReference type="EMBL" id="JAP68223.1"/>
    </source>
</evidence>
<protein>
    <recommendedName>
        <fullName evidence="2">Salivary lipocalin</fullName>
    </recommendedName>
</protein>
<dbReference type="SUPFAM" id="SSF50814">
    <property type="entry name" value="Lipocalins"/>
    <property type="match status" value="1"/>
</dbReference>
<dbReference type="AlphaFoldDB" id="A0A131XM49"/>